<dbReference type="InterPro" id="IPR045851">
    <property type="entry name" value="AMP-bd_C_sf"/>
</dbReference>
<dbReference type="Pfam" id="PF00501">
    <property type="entry name" value="AMP-binding"/>
    <property type="match status" value="1"/>
</dbReference>
<evidence type="ECO:0000256" key="7">
    <source>
        <dbReference type="ARBA" id="ARBA00034252"/>
    </source>
</evidence>
<dbReference type="CDD" id="cd05904">
    <property type="entry name" value="4CL"/>
    <property type="match status" value="1"/>
</dbReference>
<comment type="caution">
    <text evidence="10">The sequence shown here is derived from an EMBL/GenBank/DDBJ whole genome shotgun (WGS) entry which is preliminary data.</text>
</comment>
<sequence length="544" mass="60108">MESNQQDHHEDFIFRSRLPDIYIPNHLPLHTYCFENISQFKDRPCLINGPDGRIYSYAEVELTARKVAAGLNNLGIQQGDVIMLLLQNSPEFVFAFLGASYRGAVITTANPFYTPAEIAKQATASRSKLLITQAVYAEKVKNFAKENDIKIITIDTPPEDCMHFSYLTQSDENEISVVKINSDDVVALPYSSGTTGLPKGVMLTHKSLVTSVAQQVDGENPNLYFHEKDVILCVLPLFHIYSLNSVLLCSLRVGAAILIMQKFEIVTLMELVQKYKVTIAPFVPPIVLAIAKTPDVDKYDLSSIRMVMSGAAPMGKELEDAVRARLPNAKLGQGYGMTEAGPVLAMNLAFAKEAFETKSGACGTVVRNAEMKIVNPETGASLPRNQSGEICIRGSQIMKGYLNDPEATERTIDKDGWLHTGDIGYIDEDDELFIVDRLKELIKYKGFQVAPAELEAMLIAHPNISDAAVVPMKDEAAGEVPVAFVVRSNGSKITEDEIKQFISKQVVFYKRLARVFFTDSIPKAPSGKILRKDLRARLAAEIPN</sequence>
<dbReference type="Gene3D" id="3.40.50.12780">
    <property type="entry name" value="N-terminal domain of ligase-like"/>
    <property type="match status" value="1"/>
</dbReference>
<accession>A0A1R3G3Z5</accession>
<dbReference type="FunFam" id="3.40.50.12780:FF:000003">
    <property type="entry name" value="Long-chain-fatty-acid--CoA ligase FadD"/>
    <property type="match status" value="1"/>
</dbReference>
<dbReference type="InterPro" id="IPR042099">
    <property type="entry name" value="ANL_N_sf"/>
</dbReference>
<dbReference type="Proteomes" id="UP000188268">
    <property type="component" value="Unassembled WGS sequence"/>
</dbReference>
<evidence type="ECO:0000256" key="2">
    <source>
        <dbReference type="ARBA" id="ARBA00006432"/>
    </source>
</evidence>
<evidence type="ECO:0000259" key="8">
    <source>
        <dbReference type="Pfam" id="PF00501"/>
    </source>
</evidence>
<evidence type="ECO:0000256" key="4">
    <source>
        <dbReference type="ARBA" id="ARBA00022598"/>
    </source>
</evidence>
<dbReference type="Pfam" id="PF13193">
    <property type="entry name" value="AMP-binding_C"/>
    <property type="match status" value="1"/>
</dbReference>
<keyword evidence="5" id="KW-0547">Nucleotide-binding</keyword>
<dbReference type="GO" id="GO:0016207">
    <property type="term" value="F:4-coumarate-CoA ligase activity"/>
    <property type="evidence" value="ECO:0007669"/>
    <property type="project" value="UniProtKB-EC"/>
</dbReference>
<gene>
    <name evidence="10" type="ORF">CCACVL1_29084</name>
</gene>
<keyword evidence="11" id="KW-1185">Reference proteome</keyword>
<dbReference type="EMBL" id="AWWV01015414">
    <property type="protein sequence ID" value="OMO52795.1"/>
    <property type="molecule type" value="Genomic_DNA"/>
</dbReference>
<organism evidence="10 11">
    <name type="scientific">Corchorus capsularis</name>
    <name type="common">Jute</name>
    <dbReference type="NCBI Taxonomy" id="210143"/>
    <lineage>
        <taxon>Eukaryota</taxon>
        <taxon>Viridiplantae</taxon>
        <taxon>Streptophyta</taxon>
        <taxon>Embryophyta</taxon>
        <taxon>Tracheophyta</taxon>
        <taxon>Spermatophyta</taxon>
        <taxon>Magnoliopsida</taxon>
        <taxon>eudicotyledons</taxon>
        <taxon>Gunneridae</taxon>
        <taxon>Pentapetalae</taxon>
        <taxon>rosids</taxon>
        <taxon>malvids</taxon>
        <taxon>Malvales</taxon>
        <taxon>Malvaceae</taxon>
        <taxon>Grewioideae</taxon>
        <taxon>Apeibeae</taxon>
        <taxon>Corchorus</taxon>
    </lineage>
</organism>
<dbReference type="PROSITE" id="PS00455">
    <property type="entry name" value="AMP_BINDING"/>
    <property type="match status" value="1"/>
</dbReference>
<dbReference type="FunFam" id="3.30.300.30:FF:000007">
    <property type="entry name" value="4-coumarate--CoA ligase 2"/>
    <property type="match status" value="1"/>
</dbReference>
<dbReference type="OMA" id="RVAAYKY"/>
<keyword evidence="6" id="KW-0067">ATP-binding</keyword>
<dbReference type="Gramene" id="OMO52795">
    <property type="protein sequence ID" value="OMO52795"/>
    <property type="gene ID" value="CCACVL1_29084"/>
</dbReference>
<comment type="cofactor">
    <cofactor evidence="1">
        <name>Mg(2+)</name>
        <dbReference type="ChEBI" id="CHEBI:18420"/>
    </cofactor>
</comment>
<dbReference type="AlphaFoldDB" id="A0A1R3G3Z5"/>
<dbReference type="EC" id="6.2.1.12" evidence="3"/>
<dbReference type="InterPro" id="IPR025110">
    <property type="entry name" value="AMP-bd_C"/>
</dbReference>
<protein>
    <recommendedName>
        <fullName evidence="3">4-coumarate--CoA ligase</fullName>
        <ecNumber evidence="3">6.2.1.12</ecNumber>
    </recommendedName>
</protein>
<dbReference type="STRING" id="210143.A0A1R3G3Z5"/>
<evidence type="ECO:0000256" key="3">
    <source>
        <dbReference type="ARBA" id="ARBA00012959"/>
    </source>
</evidence>
<proteinExistence type="inferred from homology"/>
<evidence type="ECO:0000256" key="6">
    <source>
        <dbReference type="ARBA" id="ARBA00022840"/>
    </source>
</evidence>
<dbReference type="GO" id="GO:0005524">
    <property type="term" value="F:ATP binding"/>
    <property type="evidence" value="ECO:0007669"/>
    <property type="project" value="UniProtKB-KW"/>
</dbReference>
<dbReference type="InterPro" id="IPR020845">
    <property type="entry name" value="AMP-binding_CS"/>
</dbReference>
<keyword evidence="4 10" id="KW-0436">Ligase</keyword>
<feature type="domain" description="AMP-dependent synthetase/ligase" evidence="8">
    <location>
        <begin position="35"/>
        <end position="402"/>
    </location>
</feature>
<evidence type="ECO:0000256" key="5">
    <source>
        <dbReference type="ARBA" id="ARBA00022741"/>
    </source>
</evidence>
<feature type="domain" description="AMP-binding enzyme C-terminal" evidence="9">
    <location>
        <begin position="453"/>
        <end position="528"/>
    </location>
</feature>
<evidence type="ECO:0000313" key="10">
    <source>
        <dbReference type="EMBL" id="OMO52795.1"/>
    </source>
</evidence>
<comment type="similarity">
    <text evidence="2">Belongs to the ATP-dependent AMP-binding enzyme family.</text>
</comment>
<dbReference type="InterPro" id="IPR000873">
    <property type="entry name" value="AMP-dep_synth/lig_dom"/>
</dbReference>
<dbReference type="OrthoDB" id="10253869at2759"/>
<dbReference type="PANTHER" id="PTHR24096">
    <property type="entry name" value="LONG-CHAIN-FATTY-ACID--COA LIGASE"/>
    <property type="match status" value="1"/>
</dbReference>
<dbReference type="SUPFAM" id="SSF56801">
    <property type="entry name" value="Acetyl-CoA synthetase-like"/>
    <property type="match status" value="1"/>
</dbReference>
<evidence type="ECO:0000259" key="9">
    <source>
        <dbReference type="Pfam" id="PF13193"/>
    </source>
</evidence>
<comment type="catalytic activity">
    <reaction evidence="7">
        <text>(E)-4-coumarate + ATP + CoA = (E)-4-coumaroyl-CoA + AMP + diphosphate</text>
        <dbReference type="Rhea" id="RHEA:19641"/>
        <dbReference type="ChEBI" id="CHEBI:12876"/>
        <dbReference type="ChEBI" id="CHEBI:30616"/>
        <dbReference type="ChEBI" id="CHEBI:33019"/>
        <dbReference type="ChEBI" id="CHEBI:57287"/>
        <dbReference type="ChEBI" id="CHEBI:85008"/>
        <dbReference type="ChEBI" id="CHEBI:456215"/>
        <dbReference type="EC" id="6.2.1.12"/>
    </reaction>
    <physiologicalReaction direction="left-to-right" evidence="7">
        <dbReference type="Rhea" id="RHEA:19642"/>
    </physiologicalReaction>
</comment>
<dbReference type="PANTHER" id="PTHR24096:SF149">
    <property type="entry name" value="AMP-BINDING DOMAIN-CONTAINING PROTEIN-RELATED"/>
    <property type="match status" value="1"/>
</dbReference>
<evidence type="ECO:0000313" key="11">
    <source>
        <dbReference type="Proteomes" id="UP000188268"/>
    </source>
</evidence>
<dbReference type="Gene3D" id="3.30.300.30">
    <property type="match status" value="1"/>
</dbReference>
<evidence type="ECO:0000256" key="1">
    <source>
        <dbReference type="ARBA" id="ARBA00001946"/>
    </source>
</evidence>
<name>A0A1R3G3Z5_COCAP</name>
<reference evidence="10 11" key="1">
    <citation type="submission" date="2013-09" db="EMBL/GenBank/DDBJ databases">
        <title>Corchorus capsularis genome sequencing.</title>
        <authorList>
            <person name="Alam M."/>
            <person name="Haque M.S."/>
            <person name="Islam M.S."/>
            <person name="Emdad E.M."/>
            <person name="Islam M.M."/>
            <person name="Ahmed B."/>
            <person name="Halim A."/>
            <person name="Hossen Q.M.M."/>
            <person name="Hossain M.Z."/>
            <person name="Ahmed R."/>
            <person name="Khan M.M."/>
            <person name="Islam R."/>
            <person name="Rashid M.M."/>
            <person name="Khan S.A."/>
            <person name="Rahman M.S."/>
            <person name="Alam M."/>
        </authorList>
    </citation>
    <scope>NUCLEOTIDE SEQUENCE [LARGE SCALE GENOMIC DNA]</scope>
    <source>
        <strain evidence="11">cv. CVL-1</strain>
        <tissue evidence="10">Whole seedling</tissue>
    </source>
</reference>